<dbReference type="Proteomes" id="UP000192840">
    <property type="component" value="Unassembled WGS sequence"/>
</dbReference>
<proteinExistence type="predicted"/>
<keyword evidence="3" id="KW-1185">Reference proteome</keyword>
<dbReference type="InterPro" id="IPR006094">
    <property type="entry name" value="Oxid_FAD_bind_N"/>
</dbReference>
<dbReference type="OrthoDB" id="9811557at2"/>
<evidence type="ECO:0000259" key="1">
    <source>
        <dbReference type="PROSITE" id="PS51387"/>
    </source>
</evidence>
<gene>
    <name evidence="2" type="ORF">SAMN05660733_07792</name>
</gene>
<sequence>MAPRNTGALAAELTRRLRGEVRFDPGNRALYAADASNYRQPPIGVVLPRDVEDAVAAIEICRDHDAPVLSRGGGTSLAGECRNDAVVLDWSKYCDRVESVDVEKRRVVCQPGVVLDQLNRITRRDGLVFGLKPSTHGQCTIGGMIGNNSCGSTAHHEPRCRRRFLLPHTDTPGAHRS</sequence>
<dbReference type="STRING" id="40571.SAMN05660733_07792"/>
<dbReference type="Gene3D" id="3.30.465.10">
    <property type="match status" value="1"/>
</dbReference>
<evidence type="ECO:0000313" key="3">
    <source>
        <dbReference type="Proteomes" id="UP000192840"/>
    </source>
</evidence>
<organism evidence="2 3">
    <name type="scientific">Lentzea albidocapillata</name>
    <dbReference type="NCBI Taxonomy" id="40571"/>
    <lineage>
        <taxon>Bacteria</taxon>
        <taxon>Bacillati</taxon>
        <taxon>Actinomycetota</taxon>
        <taxon>Actinomycetes</taxon>
        <taxon>Pseudonocardiales</taxon>
        <taxon>Pseudonocardiaceae</taxon>
        <taxon>Lentzea</taxon>
    </lineage>
</organism>
<protein>
    <submittedName>
        <fullName evidence="2">FAD binding domain-containing protein</fullName>
    </submittedName>
</protein>
<dbReference type="PANTHER" id="PTHR11748">
    <property type="entry name" value="D-LACTATE DEHYDROGENASE"/>
    <property type="match status" value="1"/>
</dbReference>
<dbReference type="PANTHER" id="PTHR11748:SF119">
    <property type="entry name" value="D-2-HYDROXYGLUTARATE DEHYDROGENASE"/>
    <property type="match status" value="1"/>
</dbReference>
<dbReference type="GO" id="GO:0008720">
    <property type="term" value="F:D-lactate dehydrogenase (NAD+) activity"/>
    <property type="evidence" value="ECO:0007669"/>
    <property type="project" value="TreeGrafter"/>
</dbReference>
<dbReference type="EMBL" id="FWYC01000022">
    <property type="protein sequence ID" value="SMD24676.1"/>
    <property type="molecule type" value="Genomic_DNA"/>
</dbReference>
<dbReference type="AlphaFoldDB" id="A0A1W2FSR3"/>
<dbReference type="GO" id="GO:1903457">
    <property type="term" value="P:lactate catabolic process"/>
    <property type="evidence" value="ECO:0007669"/>
    <property type="project" value="TreeGrafter"/>
</dbReference>
<name>A0A1W2FSR3_9PSEU</name>
<dbReference type="InterPro" id="IPR016169">
    <property type="entry name" value="FAD-bd_PCMH_sub2"/>
</dbReference>
<dbReference type="InterPro" id="IPR016166">
    <property type="entry name" value="FAD-bd_PCMH"/>
</dbReference>
<evidence type="ECO:0000313" key="2">
    <source>
        <dbReference type="EMBL" id="SMD24676.1"/>
    </source>
</evidence>
<dbReference type="Pfam" id="PF01565">
    <property type="entry name" value="FAD_binding_4"/>
    <property type="match status" value="1"/>
</dbReference>
<dbReference type="InterPro" id="IPR036318">
    <property type="entry name" value="FAD-bd_PCMH-like_sf"/>
</dbReference>
<accession>A0A1W2FSR3</accession>
<dbReference type="GO" id="GO:0071949">
    <property type="term" value="F:FAD binding"/>
    <property type="evidence" value="ECO:0007669"/>
    <property type="project" value="InterPro"/>
</dbReference>
<reference evidence="3" key="1">
    <citation type="submission" date="2017-04" db="EMBL/GenBank/DDBJ databases">
        <authorList>
            <person name="Varghese N."/>
            <person name="Submissions S."/>
        </authorList>
    </citation>
    <scope>NUCLEOTIDE SEQUENCE [LARGE SCALE GENOMIC DNA]</scope>
    <source>
        <strain evidence="3">DSM 44073</strain>
    </source>
</reference>
<dbReference type="eggNOG" id="COG0277">
    <property type="taxonomic scope" value="Bacteria"/>
</dbReference>
<feature type="domain" description="FAD-binding PCMH-type" evidence="1">
    <location>
        <begin position="38"/>
        <end position="177"/>
    </location>
</feature>
<dbReference type="GO" id="GO:0004458">
    <property type="term" value="F:D-lactate dehydrogenase (cytochrome) activity"/>
    <property type="evidence" value="ECO:0007669"/>
    <property type="project" value="TreeGrafter"/>
</dbReference>
<dbReference type="SUPFAM" id="SSF56176">
    <property type="entry name" value="FAD-binding/transporter-associated domain-like"/>
    <property type="match status" value="1"/>
</dbReference>
<dbReference type="PROSITE" id="PS51387">
    <property type="entry name" value="FAD_PCMH"/>
    <property type="match status" value="1"/>
</dbReference>
<dbReference type="RefSeq" id="WP_030480796.1">
    <property type="nucleotide sequence ID" value="NZ_FWYC01000022.1"/>
</dbReference>